<feature type="region of interest" description="Disordered" evidence="7">
    <location>
        <begin position="128"/>
        <end position="157"/>
    </location>
</feature>
<organism evidence="8 9">
    <name type="scientific">candidate division WWE3 bacterium RIFOXYC1_FULL_39_7</name>
    <dbReference type="NCBI Taxonomy" id="1802643"/>
    <lineage>
        <taxon>Bacteria</taxon>
        <taxon>Katanobacteria</taxon>
    </lineage>
</organism>
<evidence type="ECO:0000256" key="2">
    <source>
        <dbReference type="ARBA" id="ARBA00022980"/>
    </source>
</evidence>
<accession>A0A1F4WKX9</accession>
<dbReference type="InterPro" id="IPR000456">
    <property type="entry name" value="Ribosomal_bL17"/>
</dbReference>
<dbReference type="GO" id="GO:0006412">
    <property type="term" value="P:translation"/>
    <property type="evidence" value="ECO:0007669"/>
    <property type="project" value="InterPro"/>
</dbReference>
<keyword evidence="3 5" id="KW-0687">Ribonucleoprotein</keyword>
<comment type="similarity">
    <text evidence="1 5">Belongs to the bacterial ribosomal protein bL17 family.</text>
</comment>
<evidence type="ECO:0000256" key="6">
    <source>
        <dbReference type="RuleBase" id="RU000661"/>
    </source>
</evidence>
<evidence type="ECO:0000256" key="4">
    <source>
        <dbReference type="ARBA" id="ARBA00035494"/>
    </source>
</evidence>
<evidence type="ECO:0000313" key="8">
    <source>
        <dbReference type="EMBL" id="OGC70008.1"/>
    </source>
</evidence>
<dbReference type="Gene3D" id="3.90.1030.10">
    <property type="entry name" value="Ribosomal protein L17"/>
    <property type="match status" value="1"/>
</dbReference>
<reference evidence="8 9" key="1">
    <citation type="journal article" date="2016" name="Nat. Commun.">
        <title>Thousands of microbial genomes shed light on interconnected biogeochemical processes in an aquifer system.</title>
        <authorList>
            <person name="Anantharaman K."/>
            <person name="Brown C.T."/>
            <person name="Hug L.A."/>
            <person name="Sharon I."/>
            <person name="Castelle C.J."/>
            <person name="Probst A.J."/>
            <person name="Thomas B.C."/>
            <person name="Singh A."/>
            <person name="Wilkins M.J."/>
            <person name="Karaoz U."/>
            <person name="Brodie E.L."/>
            <person name="Williams K.H."/>
            <person name="Hubbard S.S."/>
            <person name="Banfield J.F."/>
        </authorList>
    </citation>
    <scope>NUCLEOTIDE SEQUENCE [LARGE SCALE GENOMIC DNA]</scope>
</reference>
<keyword evidence="2 5" id="KW-0689">Ribosomal protein</keyword>
<dbReference type="EMBL" id="MEWA01000012">
    <property type="protein sequence ID" value="OGC70008.1"/>
    <property type="molecule type" value="Genomic_DNA"/>
</dbReference>
<name>A0A1F4WKX9_UNCKA</name>
<evidence type="ECO:0000256" key="7">
    <source>
        <dbReference type="SAM" id="MobiDB-lite"/>
    </source>
</evidence>
<dbReference type="SUPFAM" id="SSF64263">
    <property type="entry name" value="Prokaryotic ribosomal protein L17"/>
    <property type="match status" value="1"/>
</dbReference>
<dbReference type="GO" id="GO:0003735">
    <property type="term" value="F:structural constituent of ribosome"/>
    <property type="evidence" value="ECO:0007669"/>
    <property type="project" value="InterPro"/>
</dbReference>
<evidence type="ECO:0000256" key="1">
    <source>
        <dbReference type="ARBA" id="ARBA00008777"/>
    </source>
</evidence>
<dbReference type="NCBIfam" id="TIGR00059">
    <property type="entry name" value="L17"/>
    <property type="match status" value="1"/>
</dbReference>
<proteinExistence type="inferred from homology"/>
<dbReference type="Pfam" id="PF01196">
    <property type="entry name" value="Ribosomal_L17"/>
    <property type="match status" value="1"/>
</dbReference>
<evidence type="ECO:0000256" key="3">
    <source>
        <dbReference type="ARBA" id="ARBA00023274"/>
    </source>
</evidence>
<dbReference type="Proteomes" id="UP000179113">
    <property type="component" value="Unassembled WGS sequence"/>
</dbReference>
<protein>
    <recommendedName>
        <fullName evidence="4 6">50S ribosomal protein L17</fullName>
    </recommendedName>
</protein>
<dbReference type="PANTHER" id="PTHR14413:SF16">
    <property type="entry name" value="LARGE RIBOSOMAL SUBUNIT PROTEIN BL17M"/>
    <property type="match status" value="1"/>
</dbReference>
<dbReference type="GO" id="GO:0022625">
    <property type="term" value="C:cytosolic large ribosomal subunit"/>
    <property type="evidence" value="ECO:0007669"/>
    <property type="project" value="TreeGrafter"/>
</dbReference>
<comment type="caution">
    <text evidence="8">The sequence shown here is derived from an EMBL/GenBank/DDBJ whole genome shotgun (WGS) entry which is preliminary data.</text>
</comment>
<sequence length="157" mass="17891">MRHRVNKKRINRDTDHMKSLLMNLSTELIIHEKIETTLAKAKLLKPHIEKMITYAGKAHKSNDKIKKFNAVKTLNKKIGQSEAIKKLIEDISARFSDTPGGYTRIVKVGNRLGDNALLARIEFTKNAPKKTTAKTEKKAKKEEKVEVAEKEENKDAE</sequence>
<feature type="compositionally biased region" description="Basic and acidic residues" evidence="7">
    <location>
        <begin position="133"/>
        <end position="157"/>
    </location>
</feature>
<dbReference type="InterPro" id="IPR036373">
    <property type="entry name" value="Ribosomal_bL17_sf"/>
</dbReference>
<evidence type="ECO:0000313" key="9">
    <source>
        <dbReference type="Proteomes" id="UP000179113"/>
    </source>
</evidence>
<gene>
    <name evidence="8" type="ORF">A2415_01470</name>
</gene>
<dbReference type="PANTHER" id="PTHR14413">
    <property type="entry name" value="RIBOSOMAL PROTEIN L17"/>
    <property type="match status" value="1"/>
</dbReference>
<dbReference type="AlphaFoldDB" id="A0A1F4WKX9"/>
<evidence type="ECO:0000256" key="5">
    <source>
        <dbReference type="RuleBase" id="RU000660"/>
    </source>
</evidence>